<feature type="binding site" evidence="15">
    <location>
        <position position="15"/>
    </location>
    <ligand>
        <name>a divalent metal cation</name>
        <dbReference type="ChEBI" id="CHEBI:60240"/>
    </ligand>
</feature>
<dbReference type="FunFam" id="2.120.10.30:FF:000027">
    <property type="entry name" value="Regucalcin homologue"/>
    <property type="match status" value="1"/>
</dbReference>
<keyword evidence="12" id="KW-0106">Calcium</keyword>
<comment type="cofactor">
    <cofactor evidence="3">
        <name>Mn(2+)</name>
        <dbReference type="ChEBI" id="CHEBI:29035"/>
    </cofactor>
</comment>
<evidence type="ECO:0000313" key="18">
    <source>
        <dbReference type="Proteomes" id="UP000007110"/>
    </source>
</evidence>
<dbReference type="OrthoDB" id="423498at2759"/>
<dbReference type="PANTHER" id="PTHR10907">
    <property type="entry name" value="REGUCALCIN"/>
    <property type="match status" value="1"/>
</dbReference>
<dbReference type="GeneID" id="576326"/>
<keyword evidence="18" id="KW-1185">Reference proteome</keyword>
<feature type="binding site" evidence="15">
    <location>
        <position position="205"/>
    </location>
    <ligand>
        <name>a divalent metal cation</name>
        <dbReference type="ChEBI" id="CHEBI:60240"/>
    </ligand>
</feature>
<dbReference type="Proteomes" id="UP000007110">
    <property type="component" value="Unassembled WGS sequence"/>
</dbReference>
<feature type="binding site" evidence="15">
    <location>
        <position position="100"/>
    </location>
    <ligand>
        <name>substrate</name>
    </ligand>
</feature>
<dbReference type="GO" id="GO:0005509">
    <property type="term" value="F:calcium ion binding"/>
    <property type="evidence" value="ECO:0000318"/>
    <property type="project" value="GO_Central"/>
</dbReference>
<dbReference type="PANTHER" id="PTHR10907:SF47">
    <property type="entry name" value="REGUCALCIN"/>
    <property type="match status" value="1"/>
</dbReference>
<dbReference type="KEGG" id="spu:576326"/>
<dbReference type="RefSeq" id="XP_781738.3">
    <property type="nucleotide sequence ID" value="XM_776645.5"/>
</dbReference>
<dbReference type="SUPFAM" id="SSF63829">
    <property type="entry name" value="Calcium-dependent phosphotriesterase"/>
    <property type="match status" value="1"/>
</dbReference>
<keyword evidence="10 15" id="KW-0479">Metal-binding</keyword>
<keyword evidence="9" id="KW-0963">Cytoplasm</keyword>
<reference evidence="17" key="2">
    <citation type="submission" date="2021-01" db="UniProtKB">
        <authorList>
            <consortium name="EnsemblMetazoa"/>
        </authorList>
    </citation>
    <scope>IDENTIFICATION</scope>
</reference>
<dbReference type="InParanoid" id="A0A7M7RA16"/>
<evidence type="ECO:0000256" key="5">
    <source>
        <dbReference type="ARBA" id="ARBA00004496"/>
    </source>
</evidence>
<sequence length="301" mass="32876">MSVEVVQKNVGYLLEGPHWDPASGTLLYVDILGQIVYRYNPETGKTMEVKIGQQVGAVVPTRSGRTLVAAAHAIGFLDWETGKIDTLVEVEKDRAETRFNDAKCDAAGRFWVGTMGFKSLPPGLNESVLPGLASLYCLHPDKTLTTNLQDVGLSNGMAWTADNKTMYYIDSLARGVDAFDYDIVNGTIANRRRIITIPESEGIPDGMCIDSEGMLWVAHFFGAAVKRYNPITGEKIRMVQLPTDVITSCCWGGANLDELYVTSSKLSLSDEQLKVQDTAGSLFRVTGLGVRGVKAEVFNDL</sequence>
<evidence type="ECO:0000256" key="12">
    <source>
        <dbReference type="ARBA" id="ARBA00022837"/>
    </source>
</evidence>
<dbReference type="PRINTS" id="PR01791">
    <property type="entry name" value="REGUCALCIN"/>
</dbReference>
<feature type="domain" description="SMP-30/Gluconolactonase/LRE-like region" evidence="16">
    <location>
        <begin position="15"/>
        <end position="264"/>
    </location>
</feature>
<evidence type="ECO:0000256" key="10">
    <source>
        <dbReference type="ARBA" id="ARBA00022723"/>
    </source>
</evidence>
<comment type="cofactor">
    <cofactor evidence="15">
        <name>Zn(2+)</name>
        <dbReference type="ChEBI" id="CHEBI:29105"/>
    </cofactor>
    <text evidence="15">Binds 1 divalent metal cation per subunit.</text>
</comment>
<evidence type="ECO:0000256" key="1">
    <source>
        <dbReference type="ARBA" id="ARBA00001589"/>
    </source>
</evidence>
<evidence type="ECO:0000313" key="17">
    <source>
        <dbReference type="EnsemblMetazoa" id="XP_781738"/>
    </source>
</evidence>
<evidence type="ECO:0000256" key="15">
    <source>
        <dbReference type="PIRSR" id="PIRSR605511-2"/>
    </source>
</evidence>
<evidence type="ECO:0000256" key="8">
    <source>
        <dbReference type="ARBA" id="ARBA00016808"/>
    </source>
</evidence>
<comment type="cofactor">
    <cofactor evidence="4">
        <name>Mg(2+)</name>
        <dbReference type="ChEBI" id="CHEBI:18420"/>
    </cofactor>
</comment>
<comment type="cofactor">
    <cofactor evidence="2">
        <name>Ca(2+)</name>
        <dbReference type="ChEBI" id="CHEBI:29108"/>
    </cofactor>
</comment>
<organism evidence="17 18">
    <name type="scientific">Strongylocentrotus purpuratus</name>
    <name type="common">Purple sea urchin</name>
    <dbReference type="NCBI Taxonomy" id="7668"/>
    <lineage>
        <taxon>Eukaryota</taxon>
        <taxon>Metazoa</taxon>
        <taxon>Echinodermata</taxon>
        <taxon>Eleutherozoa</taxon>
        <taxon>Echinozoa</taxon>
        <taxon>Echinoidea</taxon>
        <taxon>Euechinoidea</taxon>
        <taxon>Echinacea</taxon>
        <taxon>Camarodonta</taxon>
        <taxon>Echinidea</taxon>
        <taxon>Strongylocentrotidae</taxon>
        <taxon>Strongylocentrotus</taxon>
    </lineage>
</organism>
<evidence type="ECO:0000256" key="6">
    <source>
        <dbReference type="ARBA" id="ARBA00008853"/>
    </source>
</evidence>
<dbReference type="InterPro" id="IPR013658">
    <property type="entry name" value="SGL"/>
</dbReference>
<evidence type="ECO:0000256" key="4">
    <source>
        <dbReference type="ARBA" id="ARBA00001946"/>
    </source>
</evidence>
<evidence type="ECO:0000256" key="13">
    <source>
        <dbReference type="ARBA" id="ARBA00032464"/>
    </source>
</evidence>
<dbReference type="GO" id="GO:0019853">
    <property type="term" value="P:L-ascorbic acid biosynthetic process"/>
    <property type="evidence" value="ECO:0000318"/>
    <property type="project" value="GO_Central"/>
</dbReference>
<name>A0A7M7RA16_STRPU</name>
<dbReference type="GO" id="GO:0004341">
    <property type="term" value="F:gluconolactonase activity"/>
    <property type="evidence" value="ECO:0000318"/>
    <property type="project" value="GO_Central"/>
</dbReference>
<comment type="catalytic activity">
    <reaction evidence="1">
        <text>D-glucono-1,5-lactone + H2O = D-gluconate + H(+)</text>
        <dbReference type="Rhea" id="RHEA:10440"/>
        <dbReference type="ChEBI" id="CHEBI:15377"/>
        <dbReference type="ChEBI" id="CHEBI:15378"/>
        <dbReference type="ChEBI" id="CHEBI:16217"/>
        <dbReference type="ChEBI" id="CHEBI:18391"/>
        <dbReference type="EC" id="3.1.1.17"/>
    </reaction>
</comment>
<dbReference type="FunCoup" id="A0A7M7RA16">
    <property type="interactions" value="356"/>
</dbReference>
<proteinExistence type="inferred from homology"/>
<dbReference type="EnsemblMetazoa" id="XM_776645">
    <property type="protein sequence ID" value="XP_781738"/>
    <property type="gene ID" value="LOC576326"/>
</dbReference>
<comment type="similarity">
    <text evidence="6">Belongs to the SMP-30/CGR1 family.</text>
</comment>
<dbReference type="GO" id="GO:0030234">
    <property type="term" value="F:enzyme regulator activity"/>
    <property type="evidence" value="ECO:0007669"/>
    <property type="project" value="InterPro"/>
</dbReference>
<evidence type="ECO:0000256" key="3">
    <source>
        <dbReference type="ARBA" id="ARBA00001936"/>
    </source>
</evidence>
<dbReference type="InterPro" id="IPR008367">
    <property type="entry name" value="Regucalcin"/>
</dbReference>
<reference evidence="18" key="1">
    <citation type="submission" date="2015-02" db="EMBL/GenBank/DDBJ databases">
        <title>Genome sequencing for Strongylocentrotus purpuratus.</title>
        <authorList>
            <person name="Murali S."/>
            <person name="Liu Y."/>
            <person name="Vee V."/>
            <person name="English A."/>
            <person name="Wang M."/>
            <person name="Skinner E."/>
            <person name="Han Y."/>
            <person name="Muzny D.M."/>
            <person name="Worley K.C."/>
            <person name="Gibbs R.A."/>
        </authorList>
    </citation>
    <scope>NUCLEOTIDE SEQUENCE</scope>
</reference>
<evidence type="ECO:0000259" key="16">
    <source>
        <dbReference type="Pfam" id="PF08450"/>
    </source>
</evidence>
<keyword evidence="11" id="KW-0378">Hydrolase</keyword>
<dbReference type="Gene3D" id="2.120.10.30">
    <property type="entry name" value="TolB, C-terminal domain"/>
    <property type="match status" value="1"/>
</dbReference>
<protein>
    <recommendedName>
        <fullName evidence="8">Regucalcin</fullName>
        <ecNumber evidence="7">3.1.1.17</ecNumber>
    </recommendedName>
    <alternativeName>
        <fullName evidence="13">Gluconolactonase</fullName>
    </alternativeName>
</protein>
<keyword evidence="15" id="KW-0862">Zinc</keyword>
<dbReference type="OMA" id="HLWICHY"/>
<evidence type="ECO:0000256" key="2">
    <source>
        <dbReference type="ARBA" id="ARBA00001913"/>
    </source>
</evidence>
<dbReference type="InterPro" id="IPR011042">
    <property type="entry name" value="6-blade_b-propeller_TolB-like"/>
</dbReference>
<dbReference type="GO" id="GO:0005737">
    <property type="term" value="C:cytoplasm"/>
    <property type="evidence" value="ECO:0007669"/>
    <property type="project" value="UniProtKB-SubCell"/>
</dbReference>
<feature type="binding site" evidence="15">
    <location>
        <position position="155"/>
    </location>
    <ligand>
        <name>a divalent metal cation</name>
        <dbReference type="ChEBI" id="CHEBI:60240"/>
    </ligand>
</feature>
<evidence type="ECO:0000256" key="14">
    <source>
        <dbReference type="PIRSR" id="PIRSR605511-1"/>
    </source>
</evidence>
<dbReference type="PRINTS" id="PR01790">
    <property type="entry name" value="SMP30FAMILY"/>
</dbReference>
<evidence type="ECO:0000256" key="7">
    <source>
        <dbReference type="ARBA" id="ARBA00013227"/>
    </source>
</evidence>
<comment type="subcellular location">
    <subcellularLocation>
        <location evidence="5">Cytoplasm</location>
    </subcellularLocation>
</comment>
<feature type="binding site" evidence="15">
    <location>
        <position position="98"/>
    </location>
    <ligand>
        <name>substrate</name>
    </ligand>
</feature>
<dbReference type="EC" id="3.1.1.17" evidence="7"/>
<evidence type="ECO:0000256" key="11">
    <source>
        <dbReference type="ARBA" id="ARBA00022801"/>
    </source>
</evidence>
<evidence type="ECO:0000256" key="9">
    <source>
        <dbReference type="ARBA" id="ARBA00022490"/>
    </source>
</evidence>
<dbReference type="AlphaFoldDB" id="A0A7M7RA16"/>
<dbReference type="Pfam" id="PF08450">
    <property type="entry name" value="SGL"/>
    <property type="match status" value="1"/>
</dbReference>
<feature type="active site" description="Proton donor/acceptor" evidence="14">
    <location>
        <position position="205"/>
    </location>
</feature>
<accession>A0A7M7RA16</accession>
<dbReference type="InterPro" id="IPR005511">
    <property type="entry name" value="SMP-30"/>
</dbReference>